<sequence length="180" mass="19930">MNEAYAERVAADTVRIERLLPGPLERVWEYLTDPEKRRLWLAAGAIELHVGGRSELLFHNDALTGHDDAPPAKYAGCGGPVALAGRVTACAPPRLLAYTWGGEDDDASEVRFELQERDDAVLLVLTHRRLRGRDTMISVASGWHAHLGVLLDRLHGRAPASFWPAHTRLESEYALRLPAP</sequence>
<dbReference type="RefSeq" id="WP_180679151.1">
    <property type="nucleotide sequence ID" value="NZ_JACCKA010000074.1"/>
</dbReference>
<feature type="domain" description="Activator of Hsp90 ATPase homologue 1/2-like C-terminal" evidence="2">
    <location>
        <begin position="23"/>
        <end position="150"/>
    </location>
</feature>
<protein>
    <submittedName>
        <fullName evidence="3">SRPBCC family protein</fullName>
    </submittedName>
</protein>
<dbReference type="Pfam" id="PF08327">
    <property type="entry name" value="AHSA1"/>
    <property type="match status" value="1"/>
</dbReference>
<evidence type="ECO:0000256" key="1">
    <source>
        <dbReference type="ARBA" id="ARBA00006817"/>
    </source>
</evidence>
<comment type="caution">
    <text evidence="3">The sequence shown here is derived from an EMBL/GenBank/DDBJ whole genome shotgun (WGS) entry which is preliminary data.</text>
</comment>
<dbReference type="EMBL" id="JACCKA010000074">
    <property type="protein sequence ID" value="NZA27371.1"/>
    <property type="molecule type" value="Genomic_DNA"/>
</dbReference>
<proteinExistence type="inferred from homology"/>
<evidence type="ECO:0000259" key="2">
    <source>
        <dbReference type="Pfam" id="PF08327"/>
    </source>
</evidence>
<dbReference type="Proteomes" id="UP000578091">
    <property type="component" value="Unassembled WGS sequence"/>
</dbReference>
<comment type="similarity">
    <text evidence="1">Belongs to the AHA1 family.</text>
</comment>
<dbReference type="CDD" id="cd08899">
    <property type="entry name" value="SRPBCC_CalC_Aha1-like_6"/>
    <property type="match status" value="1"/>
</dbReference>
<accession>A0A853JDI3</accession>
<dbReference type="SUPFAM" id="SSF55961">
    <property type="entry name" value="Bet v1-like"/>
    <property type="match status" value="1"/>
</dbReference>
<organism evidence="3 4">
    <name type="scientific">Luteimonas salinisoli</name>
    <dbReference type="NCBI Taxonomy" id="2752307"/>
    <lineage>
        <taxon>Bacteria</taxon>
        <taxon>Pseudomonadati</taxon>
        <taxon>Pseudomonadota</taxon>
        <taxon>Gammaproteobacteria</taxon>
        <taxon>Lysobacterales</taxon>
        <taxon>Lysobacteraceae</taxon>
        <taxon>Luteimonas</taxon>
    </lineage>
</organism>
<reference evidence="3 4" key="1">
    <citation type="submission" date="2020-07" db="EMBL/GenBank/DDBJ databases">
        <title>Luteimonas sp. SJ-92.</title>
        <authorList>
            <person name="Huang X.-X."/>
            <person name="Xu L."/>
            <person name="Sun J.-Q."/>
        </authorList>
    </citation>
    <scope>NUCLEOTIDE SEQUENCE [LARGE SCALE GENOMIC DNA]</scope>
    <source>
        <strain evidence="3 4">SJ-92</strain>
    </source>
</reference>
<gene>
    <name evidence="3" type="ORF">H0E84_13345</name>
</gene>
<name>A0A853JDI3_9GAMM</name>
<evidence type="ECO:0000313" key="4">
    <source>
        <dbReference type="Proteomes" id="UP000578091"/>
    </source>
</evidence>
<keyword evidence="4" id="KW-1185">Reference proteome</keyword>
<dbReference type="InterPro" id="IPR023393">
    <property type="entry name" value="START-like_dom_sf"/>
</dbReference>
<dbReference type="Gene3D" id="3.30.530.20">
    <property type="match status" value="1"/>
</dbReference>
<evidence type="ECO:0000313" key="3">
    <source>
        <dbReference type="EMBL" id="NZA27371.1"/>
    </source>
</evidence>
<dbReference type="InterPro" id="IPR013538">
    <property type="entry name" value="ASHA1/2-like_C"/>
</dbReference>
<dbReference type="AlphaFoldDB" id="A0A853JDI3"/>